<accession>A0A9X1IFF3</accession>
<dbReference type="Gene3D" id="3.40.630.30">
    <property type="match status" value="1"/>
</dbReference>
<organism evidence="2 3">
    <name type="scientific">Roseicella aerolata</name>
    <dbReference type="NCBI Taxonomy" id="2883479"/>
    <lineage>
        <taxon>Bacteria</taxon>
        <taxon>Pseudomonadati</taxon>
        <taxon>Pseudomonadota</taxon>
        <taxon>Alphaproteobacteria</taxon>
        <taxon>Acetobacterales</taxon>
        <taxon>Roseomonadaceae</taxon>
        <taxon>Roseicella</taxon>
    </lineage>
</organism>
<dbReference type="InterPro" id="IPR016181">
    <property type="entry name" value="Acyl_CoA_acyltransferase"/>
</dbReference>
<feature type="compositionally biased region" description="Basic and acidic residues" evidence="1">
    <location>
        <begin position="1"/>
        <end position="13"/>
    </location>
</feature>
<dbReference type="SUPFAM" id="SSF55729">
    <property type="entry name" value="Acyl-CoA N-acyltransferases (Nat)"/>
    <property type="match status" value="1"/>
</dbReference>
<dbReference type="RefSeq" id="WP_226610621.1">
    <property type="nucleotide sequence ID" value="NZ_JAJAQI010000029.1"/>
</dbReference>
<comment type="caution">
    <text evidence="2">The sequence shown here is derived from an EMBL/GenBank/DDBJ whole genome shotgun (WGS) entry which is preliminary data.</text>
</comment>
<evidence type="ECO:0000313" key="2">
    <source>
        <dbReference type="EMBL" id="MCB4823650.1"/>
    </source>
</evidence>
<evidence type="ECO:0000256" key="1">
    <source>
        <dbReference type="SAM" id="MobiDB-lite"/>
    </source>
</evidence>
<proteinExistence type="predicted"/>
<name>A0A9X1IFF3_9PROT</name>
<dbReference type="AlphaFoldDB" id="A0A9X1IFF3"/>
<feature type="region of interest" description="Disordered" evidence="1">
    <location>
        <begin position="1"/>
        <end position="22"/>
    </location>
</feature>
<keyword evidence="3" id="KW-1185">Reference proteome</keyword>
<sequence length="174" mass="18377">MADHSLMDVEPPRRPRRGPPPRLYVIARQSPVPWLRVRRLGEADRAALLAHLQGLAAAERNARQRGSLDEAAITACCEAIDFRSAVIFGAIAGNAVIAAACGAPGTEDAEVVATEDAAYRQRDLGPMLVQQVLGVQSATGCTGTMGEAGTALLALMRHLGGRVTWRSEEVAALA</sequence>
<gene>
    <name evidence="2" type="ORF">LHA35_18120</name>
</gene>
<dbReference type="Proteomes" id="UP001139311">
    <property type="component" value="Unassembled WGS sequence"/>
</dbReference>
<evidence type="ECO:0000313" key="3">
    <source>
        <dbReference type="Proteomes" id="UP001139311"/>
    </source>
</evidence>
<reference evidence="2" key="1">
    <citation type="submission" date="2021-10" db="EMBL/GenBank/DDBJ databases">
        <title>Roseicella aerolatum sp. nov., isolated from aerosols of e-waste dismantling site.</title>
        <authorList>
            <person name="Qin T."/>
        </authorList>
    </citation>
    <scope>NUCLEOTIDE SEQUENCE</scope>
    <source>
        <strain evidence="2">GB24</strain>
    </source>
</reference>
<dbReference type="EMBL" id="JAJAQI010000029">
    <property type="protein sequence ID" value="MCB4823650.1"/>
    <property type="molecule type" value="Genomic_DNA"/>
</dbReference>
<protein>
    <submittedName>
        <fullName evidence="2">Uncharacterized protein</fullName>
    </submittedName>
</protein>